<organism evidence="1 2">
    <name type="scientific">Thioalkalivibrio halophilus</name>
    <dbReference type="NCBI Taxonomy" id="252474"/>
    <lineage>
        <taxon>Bacteria</taxon>
        <taxon>Pseudomonadati</taxon>
        <taxon>Pseudomonadota</taxon>
        <taxon>Gammaproteobacteria</taxon>
        <taxon>Chromatiales</taxon>
        <taxon>Ectothiorhodospiraceae</taxon>
        <taxon>Thioalkalivibrio</taxon>
    </lineage>
</organism>
<evidence type="ECO:0008006" key="3">
    <source>
        <dbReference type="Google" id="ProtNLM"/>
    </source>
</evidence>
<accession>A0A1V3A1B1</accession>
<dbReference type="AlphaFoldDB" id="A0A1V3A1B1"/>
<dbReference type="STRING" id="252474.B1A74_02895"/>
<reference evidence="1 2" key="1">
    <citation type="submission" date="2017-02" db="EMBL/GenBank/DDBJ databases">
        <title>Genomic diversity within the haloalkaliphilic genus Thioalkalivibrio.</title>
        <authorList>
            <person name="Ahn A.-C."/>
            <person name="Meier-Kolthoff J."/>
            <person name="Overmars L."/>
            <person name="Richter M."/>
            <person name="Woyke T."/>
            <person name="Sorokin D.Y."/>
            <person name="Muyzer G."/>
        </authorList>
    </citation>
    <scope>NUCLEOTIDE SEQUENCE [LARGE SCALE GENOMIC DNA]</scope>
    <source>
        <strain evidence="1 2">HL17</strain>
    </source>
</reference>
<evidence type="ECO:0000313" key="1">
    <source>
        <dbReference type="EMBL" id="OOC11089.1"/>
    </source>
</evidence>
<sequence length="144" mass="16626">MYGDRDRMRTQFLDAWQKARNEESLSDMEQVLVGIIRDHPEYHALLNDREKALTAEFPPESGTTNPFLHMSMHMGLREQAATDRPAGIRDLHRRLCARYGELDAEHRMMECLGQALWESQRSGQPPDEAQYLECLKRLEGIIGA</sequence>
<dbReference type="Pfam" id="PF08897">
    <property type="entry name" value="DUF1841"/>
    <property type="match status" value="1"/>
</dbReference>
<keyword evidence="2" id="KW-1185">Reference proteome</keyword>
<comment type="caution">
    <text evidence="1">The sequence shown here is derived from an EMBL/GenBank/DDBJ whole genome shotgun (WGS) entry which is preliminary data.</text>
</comment>
<evidence type="ECO:0000313" key="2">
    <source>
        <dbReference type="Proteomes" id="UP000189177"/>
    </source>
</evidence>
<dbReference type="RefSeq" id="WP_018946291.1">
    <property type="nucleotide sequence ID" value="NZ_MUZR01000007.1"/>
</dbReference>
<dbReference type="InterPro" id="IPR014993">
    <property type="entry name" value="DUF1841"/>
</dbReference>
<gene>
    <name evidence="1" type="ORF">B1A74_02895</name>
</gene>
<dbReference type="Proteomes" id="UP000189177">
    <property type="component" value="Unassembled WGS sequence"/>
</dbReference>
<protein>
    <recommendedName>
        <fullName evidence="3">DUF1841 domain-containing protein</fullName>
    </recommendedName>
</protein>
<name>A0A1V3A1B1_9GAMM</name>
<dbReference type="OrthoDB" id="9789432at2"/>
<proteinExistence type="predicted"/>
<dbReference type="EMBL" id="MUZR01000007">
    <property type="protein sequence ID" value="OOC11089.1"/>
    <property type="molecule type" value="Genomic_DNA"/>
</dbReference>